<proteinExistence type="predicted"/>
<sequence length="642" mass="71004">MVLEYRPVNETRLSLAEYNSRKKACTEQELARLMSTAEFSNWTAQMRRKAVMLKIFFRLVFWTVLLISLYELQSMSTFLGLTPRHPSVNRPEKQVLHLQHIRGKDSTSGTVNEGDRVLSKTKGSFHNLSLPLKAQQSTLFSGQHLAGKTPSLELLRGRRMRNEDIGASQRIHFENFEFEPGHKQHESSQSVNLLSFEGRKQCGLLDSPETASKVAQLSFSTAKECDCCQASDPGDIEDLFEKETRQLFLFFQWIAESLTAAAALLVSFQLPAMLLMLQNIERSEAEDAEVCRTLKAISNSLESAGSLLGGFGKGERLCHTIQPPVHTVLHGCLALQVQAGNLQKQIALMSSIASETKEEHPAASPSQDVAVQADGPDDLEQGTAACTGDVAEQEQMVKTIGGLREEVGLVSSLRHSLLSLSEQLSEGDGLLDALAAKEDLLAQQNRRSLQAHKDTVAQLIARGDEELQAQRSAAESLAVANTELALRTCCIVSQLRAMESEVSTQQQDLERYSALVAQLQIAKESFEEQLQDKEQLLANAEDVIERQRVEMEELREDVTREISPPGSSGHSAGRSEPSVESPSFSDQLLRPAGIGCQVRPLCPQPQPTRREPQAPEQRRFYGILGALADYYLESRASDSPRP</sequence>
<organism evidence="3">
    <name type="scientific">Tetraselmis sp. GSL018</name>
    <dbReference type="NCBI Taxonomy" id="582737"/>
    <lineage>
        <taxon>Eukaryota</taxon>
        <taxon>Viridiplantae</taxon>
        <taxon>Chlorophyta</taxon>
        <taxon>core chlorophytes</taxon>
        <taxon>Chlorodendrophyceae</taxon>
        <taxon>Chlorodendrales</taxon>
        <taxon>Chlorodendraceae</taxon>
        <taxon>Tetraselmis</taxon>
    </lineage>
</organism>
<evidence type="ECO:0000313" key="3">
    <source>
        <dbReference type="EMBL" id="JAC73239.1"/>
    </source>
</evidence>
<evidence type="ECO:0000256" key="1">
    <source>
        <dbReference type="SAM" id="MobiDB-lite"/>
    </source>
</evidence>
<accession>A0A061RR32</accession>
<dbReference type="EMBL" id="GBEZ01012671">
    <property type="protein sequence ID" value="JAC73239.1"/>
    <property type="molecule type" value="Transcribed_RNA"/>
</dbReference>
<keyword evidence="2" id="KW-0472">Membrane</keyword>
<keyword evidence="2" id="KW-0812">Transmembrane</keyword>
<reference evidence="3" key="1">
    <citation type="submission" date="2014-05" db="EMBL/GenBank/DDBJ databases">
        <title>The transcriptome of the halophilic microalga Tetraselmis sp. GSL018 isolated from the Great Salt Lake, Utah.</title>
        <authorList>
            <person name="Jinkerson R.E."/>
            <person name="D'Adamo S."/>
            <person name="Posewitz M.C."/>
        </authorList>
    </citation>
    <scope>NUCLEOTIDE SEQUENCE</scope>
    <source>
        <strain evidence="3">GSL018</strain>
    </source>
</reference>
<feature type="region of interest" description="Disordered" evidence="1">
    <location>
        <begin position="554"/>
        <end position="619"/>
    </location>
</feature>
<protein>
    <submittedName>
        <fullName evidence="3">Uncharacterized protein</fullName>
    </submittedName>
</protein>
<evidence type="ECO:0000256" key="2">
    <source>
        <dbReference type="SAM" id="Phobius"/>
    </source>
</evidence>
<feature type="transmembrane region" description="Helical" evidence="2">
    <location>
        <begin position="55"/>
        <end position="72"/>
    </location>
</feature>
<keyword evidence="2" id="KW-1133">Transmembrane helix</keyword>
<gene>
    <name evidence="3" type="ORF">TSPGSL018_29381</name>
</gene>
<name>A0A061RR32_9CHLO</name>
<feature type="compositionally biased region" description="Basic and acidic residues" evidence="1">
    <location>
        <begin position="608"/>
        <end position="619"/>
    </location>
</feature>
<dbReference type="AlphaFoldDB" id="A0A061RR32"/>
<feature type="region of interest" description="Disordered" evidence="1">
    <location>
        <begin position="353"/>
        <end position="374"/>
    </location>
</feature>